<comment type="caution">
    <text evidence="3">The sequence shown here is derived from an EMBL/GenBank/DDBJ whole genome shotgun (WGS) entry which is preliminary data.</text>
</comment>
<dbReference type="SUPFAM" id="SSF52402">
    <property type="entry name" value="Adenine nucleotide alpha hydrolases-like"/>
    <property type="match status" value="1"/>
</dbReference>
<dbReference type="EMBL" id="BAAAYX010000002">
    <property type="protein sequence ID" value="GAA3694686.1"/>
    <property type="molecule type" value="Genomic_DNA"/>
</dbReference>
<reference evidence="4" key="1">
    <citation type="journal article" date="2019" name="Int. J. Syst. Evol. Microbiol.">
        <title>The Global Catalogue of Microorganisms (GCM) 10K type strain sequencing project: providing services to taxonomists for standard genome sequencing and annotation.</title>
        <authorList>
            <consortium name="The Broad Institute Genomics Platform"/>
            <consortium name="The Broad Institute Genome Sequencing Center for Infectious Disease"/>
            <person name="Wu L."/>
            <person name="Ma J."/>
        </authorList>
    </citation>
    <scope>NUCLEOTIDE SEQUENCE [LARGE SCALE GENOMIC DNA]</scope>
    <source>
        <strain evidence="4">JCM 16548</strain>
    </source>
</reference>
<comment type="similarity">
    <text evidence="1">Belongs to the universal stress protein A family.</text>
</comment>
<name>A0ABP7CQF8_9ACTN</name>
<dbReference type="CDD" id="cd00293">
    <property type="entry name" value="USP-like"/>
    <property type="match status" value="1"/>
</dbReference>
<proteinExistence type="inferred from homology"/>
<dbReference type="InterPro" id="IPR006016">
    <property type="entry name" value="UspA"/>
</dbReference>
<feature type="domain" description="UspA" evidence="2">
    <location>
        <begin position="7"/>
        <end position="133"/>
    </location>
</feature>
<dbReference type="InterPro" id="IPR014729">
    <property type="entry name" value="Rossmann-like_a/b/a_fold"/>
</dbReference>
<evidence type="ECO:0000313" key="4">
    <source>
        <dbReference type="Proteomes" id="UP001500051"/>
    </source>
</evidence>
<evidence type="ECO:0000256" key="1">
    <source>
        <dbReference type="ARBA" id="ARBA00008791"/>
    </source>
</evidence>
<dbReference type="PANTHER" id="PTHR46268">
    <property type="entry name" value="STRESS RESPONSE PROTEIN NHAX"/>
    <property type="match status" value="1"/>
</dbReference>
<accession>A0ABP7CQF8</accession>
<organism evidence="3 4">
    <name type="scientific">Microlunatus aurantiacus</name>
    <dbReference type="NCBI Taxonomy" id="446786"/>
    <lineage>
        <taxon>Bacteria</taxon>
        <taxon>Bacillati</taxon>
        <taxon>Actinomycetota</taxon>
        <taxon>Actinomycetes</taxon>
        <taxon>Propionibacteriales</taxon>
        <taxon>Propionibacteriaceae</taxon>
        <taxon>Microlunatus</taxon>
    </lineage>
</organism>
<dbReference type="Gene3D" id="3.40.50.620">
    <property type="entry name" value="HUPs"/>
    <property type="match status" value="1"/>
</dbReference>
<keyword evidence="4" id="KW-1185">Reference proteome</keyword>
<protein>
    <submittedName>
        <fullName evidence="3">Universal stress protein</fullName>
    </submittedName>
</protein>
<dbReference type="RefSeq" id="WP_344810990.1">
    <property type="nucleotide sequence ID" value="NZ_BAAAYX010000002.1"/>
</dbReference>
<evidence type="ECO:0000313" key="3">
    <source>
        <dbReference type="EMBL" id="GAA3694686.1"/>
    </source>
</evidence>
<gene>
    <name evidence="3" type="ORF">GCM10022204_08100</name>
</gene>
<sequence>MTGIRSHVLVGYIPTPEGIAALDYAIAYAEQNEARLTVVNTAKDGDYAHPQFATAEDVDTIDDLLATRKVEHTIVRPTDGKPAAEAILDTAAEVGADTIVIGVRRRSPVGKMLTGSTAQAIILRADCPVIAVKPQP</sequence>
<dbReference type="Proteomes" id="UP001500051">
    <property type="component" value="Unassembled WGS sequence"/>
</dbReference>
<dbReference type="PANTHER" id="PTHR46268:SF15">
    <property type="entry name" value="UNIVERSAL STRESS PROTEIN HP_0031"/>
    <property type="match status" value="1"/>
</dbReference>
<evidence type="ECO:0000259" key="2">
    <source>
        <dbReference type="Pfam" id="PF00582"/>
    </source>
</evidence>
<dbReference type="Pfam" id="PF00582">
    <property type="entry name" value="Usp"/>
    <property type="match status" value="1"/>
</dbReference>